<dbReference type="EMBL" id="CP066776">
    <property type="protein sequence ID" value="QQL46126.1"/>
    <property type="molecule type" value="Genomic_DNA"/>
</dbReference>
<evidence type="ECO:0000256" key="3">
    <source>
        <dbReference type="ARBA" id="ARBA00012663"/>
    </source>
</evidence>
<evidence type="ECO:0000259" key="7">
    <source>
        <dbReference type="PROSITE" id="PS51820"/>
    </source>
</evidence>
<organism evidence="8 9">
    <name type="scientific">Sulfuriroseicoccus oceanibius</name>
    <dbReference type="NCBI Taxonomy" id="2707525"/>
    <lineage>
        <taxon>Bacteria</taxon>
        <taxon>Pseudomonadati</taxon>
        <taxon>Verrucomicrobiota</taxon>
        <taxon>Verrucomicrobiia</taxon>
        <taxon>Verrucomicrobiales</taxon>
        <taxon>Verrucomicrobiaceae</taxon>
        <taxon>Sulfuriroseicoccus</taxon>
    </lineage>
</organism>
<dbReference type="Pfam" id="PF07691">
    <property type="entry name" value="PA14"/>
    <property type="match status" value="1"/>
</dbReference>
<dbReference type="Gene3D" id="3.20.20.80">
    <property type="entry name" value="Glycosidases"/>
    <property type="match status" value="1"/>
</dbReference>
<dbReference type="Pfam" id="PF02838">
    <property type="entry name" value="Glyco_hydro_20b"/>
    <property type="match status" value="1"/>
</dbReference>
<dbReference type="PANTHER" id="PTHR22600">
    <property type="entry name" value="BETA-HEXOSAMINIDASE"/>
    <property type="match status" value="1"/>
</dbReference>
<comment type="catalytic activity">
    <reaction evidence="1">
        <text>Hydrolysis of terminal non-reducing N-acetyl-D-hexosamine residues in N-acetyl-beta-D-hexosaminides.</text>
        <dbReference type="EC" id="3.2.1.52"/>
    </reaction>
</comment>
<dbReference type="Pfam" id="PF13290">
    <property type="entry name" value="CHB_HEX_C_1"/>
    <property type="match status" value="1"/>
</dbReference>
<accession>A0A6B3L1E4</accession>
<protein>
    <recommendedName>
        <fullName evidence="3">beta-N-acetylhexosaminidase</fullName>
        <ecNumber evidence="3">3.2.1.52</ecNumber>
    </recommendedName>
</protein>
<dbReference type="InterPro" id="IPR029018">
    <property type="entry name" value="Hex-like_dom2"/>
</dbReference>
<gene>
    <name evidence="8" type="ORF">G3M56_005965</name>
</gene>
<evidence type="ECO:0000256" key="6">
    <source>
        <dbReference type="PIRSR" id="PIRSR625705-1"/>
    </source>
</evidence>
<dbReference type="Gene3D" id="3.90.182.10">
    <property type="entry name" value="Toxin - Anthrax Protective Antigen,domain 1"/>
    <property type="match status" value="1"/>
</dbReference>
<sequence>MKQLLILSALLGFQLPLSADTLSLIPQPNEINLSENRLQLGDSLKITSEIPELATLVEFCQQTLNSKYPTASQGDHPTLITFRQAADGHKLGDEGYTLEIKADQPITITAATPAGFFYGFQTVLQVLPDSIEGTDASIQTLNITDQPRFKWRGMHLDESRHFFGKDFVKKYIDLLAAYKMNVFHWHLIDDGGWRLEIKKYPKLTELGGFRKGSGQGWRVTELAFPKSMEERDSTEVYGGYYTQDDVREIVAYAKQRNVRVIPEIEMPGHSLPAISAYPELACGGDLVSDGENWTPSKQNSYCAGKEFTFTFLEDVLKEVMELFPDEYIHIGGDEVVKAFWNQCPHCQTKMRELELKNTNDLQSYFIKRMEKFLNAHQKRLIGWDEITHGGLAPNATVMFWIGLNAIPETVTKGHEVIMTPMNPCYFDFAYAANSTESVYQWDPVPAQFRGTRFEKQFLGAQGNVWTEWMETTDRVEYMIMPRMLAMAETLWTESEHKNLSAFQHRLNNHYAALDARDIHYRMPVPQPNASTHIFSGSTTVTFQDPPAGFRVLMTTDGSKPTLQSTPYTQPIEVSEQTTIRAVLVKGDRISEETVINCAQFVPTPAEDRRPGLISEYVEGNWQRIPDFSTLENVTSSVIPAPSLDIRKRDDHFACRFTGYIEIPESGLYTFSLGSDDGSILKLGEITVVNHDGPHGFTTKSANALLEKGIYPFEVSYLEITGGQQLEVSITPPNGVKTQIPASMLSH</sequence>
<dbReference type="SUPFAM" id="SSF56988">
    <property type="entry name" value="Anthrax protective antigen"/>
    <property type="match status" value="1"/>
</dbReference>
<evidence type="ECO:0000256" key="5">
    <source>
        <dbReference type="ARBA" id="ARBA00023295"/>
    </source>
</evidence>
<comment type="similarity">
    <text evidence="2">Belongs to the glycosyl hydrolase 20 family.</text>
</comment>
<feature type="active site" description="Proton donor" evidence="6">
    <location>
        <position position="334"/>
    </location>
</feature>
<dbReference type="InterPro" id="IPR025705">
    <property type="entry name" value="Beta_hexosaminidase_sua/sub"/>
</dbReference>
<dbReference type="CDD" id="cd06563">
    <property type="entry name" value="GH20_chitobiase-like"/>
    <property type="match status" value="1"/>
</dbReference>
<dbReference type="EC" id="3.2.1.52" evidence="3"/>
<keyword evidence="9" id="KW-1185">Reference proteome</keyword>
<name>A0A6B3L1E4_9BACT</name>
<dbReference type="RefSeq" id="WP_164362816.1">
    <property type="nucleotide sequence ID" value="NZ_CP066776.1"/>
</dbReference>
<dbReference type="PANTHER" id="PTHR22600:SF57">
    <property type="entry name" value="BETA-N-ACETYLHEXOSAMINIDASE"/>
    <property type="match status" value="1"/>
</dbReference>
<feature type="domain" description="PA14" evidence="7">
    <location>
        <begin position="607"/>
        <end position="743"/>
    </location>
</feature>
<dbReference type="Pfam" id="PF00728">
    <property type="entry name" value="Glyco_hydro_20"/>
    <property type="match status" value="1"/>
</dbReference>
<dbReference type="GO" id="GO:0016020">
    <property type="term" value="C:membrane"/>
    <property type="evidence" value="ECO:0007669"/>
    <property type="project" value="TreeGrafter"/>
</dbReference>
<dbReference type="InterPro" id="IPR017853">
    <property type="entry name" value="GH"/>
</dbReference>
<dbReference type="KEGG" id="soa:G3M56_005965"/>
<keyword evidence="4 8" id="KW-0378">Hydrolase</keyword>
<evidence type="ECO:0000256" key="2">
    <source>
        <dbReference type="ARBA" id="ARBA00006285"/>
    </source>
</evidence>
<dbReference type="GO" id="GO:0004563">
    <property type="term" value="F:beta-N-acetylhexosaminidase activity"/>
    <property type="evidence" value="ECO:0007669"/>
    <property type="project" value="UniProtKB-EC"/>
</dbReference>
<dbReference type="InterPro" id="IPR015882">
    <property type="entry name" value="HEX_bac_N"/>
</dbReference>
<dbReference type="PROSITE" id="PS51820">
    <property type="entry name" value="PA14"/>
    <property type="match status" value="1"/>
</dbReference>
<dbReference type="InterPro" id="IPR011658">
    <property type="entry name" value="PA14_dom"/>
</dbReference>
<dbReference type="SMART" id="SM00758">
    <property type="entry name" value="PA14"/>
    <property type="match status" value="1"/>
</dbReference>
<proteinExistence type="inferred from homology"/>
<dbReference type="SUPFAM" id="SSF51445">
    <property type="entry name" value="(Trans)glycosidases"/>
    <property type="match status" value="1"/>
</dbReference>
<dbReference type="Proteomes" id="UP000475117">
    <property type="component" value="Chromosome"/>
</dbReference>
<evidence type="ECO:0000256" key="4">
    <source>
        <dbReference type="ARBA" id="ARBA00022801"/>
    </source>
</evidence>
<evidence type="ECO:0000313" key="9">
    <source>
        <dbReference type="Proteomes" id="UP000475117"/>
    </source>
</evidence>
<evidence type="ECO:0000313" key="8">
    <source>
        <dbReference type="EMBL" id="QQL46126.1"/>
    </source>
</evidence>
<keyword evidence="5" id="KW-0326">Glycosidase</keyword>
<dbReference type="AlphaFoldDB" id="A0A6B3L1E4"/>
<dbReference type="GO" id="GO:0005975">
    <property type="term" value="P:carbohydrate metabolic process"/>
    <property type="evidence" value="ECO:0007669"/>
    <property type="project" value="InterPro"/>
</dbReference>
<dbReference type="InterPro" id="IPR015883">
    <property type="entry name" value="Glyco_hydro_20_cat"/>
</dbReference>
<dbReference type="GO" id="GO:0030203">
    <property type="term" value="P:glycosaminoglycan metabolic process"/>
    <property type="evidence" value="ECO:0007669"/>
    <property type="project" value="TreeGrafter"/>
</dbReference>
<dbReference type="InterPro" id="IPR037524">
    <property type="entry name" value="PA14/GLEYA"/>
</dbReference>
<dbReference type="InterPro" id="IPR059177">
    <property type="entry name" value="GH29D-like_dom"/>
</dbReference>
<dbReference type="Gene3D" id="3.30.379.10">
    <property type="entry name" value="Chitobiase/beta-hexosaminidase domain 2-like"/>
    <property type="match status" value="1"/>
</dbReference>
<reference evidence="8 9" key="1">
    <citation type="submission" date="2020-12" db="EMBL/GenBank/DDBJ databases">
        <title>Sulforoseuscoccus oceanibium gen. nov., sp. nov., a representative of the phylum Verrucomicrobia with special cytoplasmic membrane, and proposal of Sulforoseuscoccusaceae fam. nov.</title>
        <authorList>
            <person name="Xi F."/>
        </authorList>
    </citation>
    <scope>NUCLEOTIDE SEQUENCE [LARGE SCALE GENOMIC DNA]</scope>
    <source>
        <strain evidence="8 9">T37</strain>
    </source>
</reference>
<dbReference type="PRINTS" id="PR00738">
    <property type="entry name" value="GLHYDRLASE20"/>
</dbReference>
<dbReference type="SUPFAM" id="SSF55545">
    <property type="entry name" value="beta-N-acetylhexosaminidase-like domain"/>
    <property type="match status" value="1"/>
</dbReference>
<evidence type="ECO:0000256" key="1">
    <source>
        <dbReference type="ARBA" id="ARBA00001231"/>
    </source>
</evidence>